<feature type="compositionally biased region" description="Basic and acidic residues" evidence="1">
    <location>
        <begin position="43"/>
        <end position="54"/>
    </location>
</feature>
<proteinExistence type="predicted"/>
<dbReference type="EMBL" id="CP092085">
    <property type="protein sequence ID" value="UUN97803.1"/>
    <property type="molecule type" value="Genomic_DNA"/>
</dbReference>
<protein>
    <submittedName>
        <fullName evidence="2">Uncharacterized protein</fullName>
    </submittedName>
</protein>
<evidence type="ECO:0000313" key="3">
    <source>
        <dbReference type="Proteomes" id="UP000644140"/>
    </source>
</evidence>
<dbReference type="AlphaFoldDB" id="A0A0A8TT74"/>
<dbReference type="eggNOG" id="ENOG5030MC9">
    <property type="taxonomic scope" value="Bacteria"/>
</dbReference>
<dbReference type="GeneID" id="69460445"/>
<evidence type="ECO:0000256" key="1">
    <source>
        <dbReference type="SAM" id="MobiDB-lite"/>
    </source>
</evidence>
<dbReference type="RefSeq" id="WP_005034741.1">
    <property type="nucleotide sequence ID" value="NZ_BBLJ01000028.1"/>
</dbReference>
<organism evidence="2 3">
    <name type="scientific">Acinetobacter bereziniae</name>
    <name type="common">Acinetobacter genomosp. 10</name>
    <dbReference type="NCBI Taxonomy" id="106648"/>
    <lineage>
        <taxon>Bacteria</taxon>
        <taxon>Pseudomonadati</taxon>
        <taxon>Pseudomonadota</taxon>
        <taxon>Gammaproteobacteria</taxon>
        <taxon>Moraxellales</taxon>
        <taxon>Moraxellaceae</taxon>
        <taxon>Acinetobacter</taxon>
    </lineage>
</organism>
<reference evidence="2" key="1">
    <citation type="submission" date="2022-02" db="EMBL/GenBank/DDBJ databases">
        <title>Characterization of Tn125 harboring carbapenem-resistant Acinetobacter bereziniae clinical isolates.</title>
        <authorList>
            <person name="Wong N.-K."/>
            <person name="Pan Q."/>
        </authorList>
    </citation>
    <scope>NUCLEOTIDE SEQUENCE</scope>
    <source>
        <strain evidence="2">GD03393</strain>
    </source>
</reference>
<gene>
    <name evidence="2" type="ORF">I9054_021235</name>
</gene>
<feature type="region of interest" description="Disordered" evidence="1">
    <location>
        <begin position="29"/>
        <end position="54"/>
    </location>
</feature>
<name>A0A0A8TT74_ACIBZ</name>
<dbReference type="Proteomes" id="UP000644140">
    <property type="component" value="Chromosome"/>
</dbReference>
<evidence type="ECO:0000313" key="2">
    <source>
        <dbReference type="EMBL" id="UUN97803.1"/>
    </source>
</evidence>
<sequence>MKILIFLFAVITFMLMAGDPRREDFESKEFEVKNNDQQQQIEQKVDQKDSAESS</sequence>
<accession>A0A0A8TT74</accession>